<accession>A0A1X0IYF3</accession>
<protein>
    <recommendedName>
        <fullName evidence="4">EXPERA domain-containing protein</fullName>
    </recommendedName>
</protein>
<keyword evidence="1" id="KW-1133">Transmembrane helix</keyword>
<organism evidence="2 3">
    <name type="scientific">Mycolicibacterium rhodesiae</name>
    <name type="common">Mycobacterium rhodesiae</name>
    <dbReference type="NCBI Taxonomy" id="36814"/>
    <lineage>
        <taxon>Bacteria</taxon>
        <taxon>Bacillati</taxon>
        <taxon>Actinomycetota</taxon>
        <taxon>Actinomycetes</taxon>
        <taxon>Mycobacteriales</taxon>
        <taxon>Mycobacteriaceae</taxon>
        <taxon>Mycolicibacterium</taxon>
    </lineage>
</organism>
<name>A0A1X0IYF3_MYCRH</name>
<feature type="transmembrane region" description="Helical" evidence="1">
    <location>
        <begin position="110"/>
        <end position="132"/>
    </location>
</feature>
<gene>
    <name evidence="2" type="ORF">BST42_12095</name>
</gene>
<evidence type="ECO:0000313" key="3">
    <source>
        <dbReference type="Proteomes" id="UP000192534"/>
    </source>
</evidence>
<dbReference type="AlphaFoldDB" id="A0A1X0IYF3"/>
<sequence length="179" mass="19884">MLVNMTQSSRGLRSLSALDQFIVGCLILLLLVFGLELMLLVPCGGWHNLPTCTASVKTNGAWTDYFAIDPFWSSMPDWYVVVMNFQDFLFNPFWGLSLVMYLMHRQDTPWFRTATIIVSSMIITTSAVVFLTQAAHPGITGNQLGLLLVINAGWALLPALFIFRMHSAGRAGGSRVDTH</sequence>
<feature type="transmembrane region" description="Helical" evidence="1">
    <location>
        <begin position="21"/>
        <end position="41"/>
    </location>
</feature>
<reference evidence="2 3" key="1">
    <citation type="submission" date="2016-12" db="EMBL/GenBank/DDBJ databases">
        <title>The new phylogeny of genus Mycobacterium.</title>
        <authorList>
            <person name="Tortoli E."/>
            <person name="Trovato A."/>
            <person name="Cirillo D.M."/>
        </authorList>
    </citation>
    <scope>NUCLEOTIDE SEQUENCE [LARGE SCALE GENOMIC DNA]</scope>
    <source>
        <strain evidence="2 3">DSM 44223</strain>
    </source>
</reference>
<keyword evidence="1" id="KW-0472">Membrane</keyword>
<keyword evidence="3" id="KW-1185">Reference proteome</keyword>
<feature type="transmembrane region" description="Helical" evidence="1">
    <location>
        <begin position="78"/>
        <end position="103"/>
    </location>
</feature>
<evidence type="ECO:0000313" key="2">
    <source>
        <dbReference type="EMBL" id="ORB54097.1"/>
    </source>
</evidence>
<keyword evidence="1" id="KW-0812">Transmembrane</keyword>
<proteinExistence type="predicted"/>
<dbReference type="EMBL" id="MVIH01000004">
    <property type="protein sequence ID" value="ORB54097.1"/>
    <property type="molecule type" value="Genomic_DNA"/>
</dbReference>
<feature type="transmembrane region" description="Helical" evidence="1">
    <location>
        <begin position="144"/>
        <end position="163"/>
    </location>
</feature>
<comment type="caution">
    <text evidence="2">The sequence shown here is derived from an EMBL/GenBank/DDBJ whole genome shotgun (WGS) entry which is preliminary data.</text>
</comment>
<evidence type="ECO:0008006" key="4">
    <source>
        <dbReference type="Google" id="ProtNLM"/>
    </source>
</evidence>
<evidence type="ECO:0000256" key="1">
    <source>
        <dbReference type="SAM" id="Phobius"/>
    </source>
</evidence>
<dbReference type="Proteomes" id="UP000192534">
    <property type="component" value="Unassembled WGS sequence"/>
</dbReference>